<evidence type="ECO:0000313" key="2">
    <source>
        <dbReference type="EMBL" id="SQI62963.1"/>
    </source>
</evidence>
<feature type="transmembrane region" description="Helical" evidence="1">
    <location>
        <begin position="36"/>
        <end position="58"/>
    </location>
</feature>
<reference evidence="2 3" key="1">
    <citation type="submission" date="2018-06" db="EMBL/GenBank/DDBJ databases">
        <authorList>
            <consortium name="Pathogen Informatics"/>
            <person name="Doyle S."/>
        </authorList>
    </citation>
    <scope>NUCLEOTIDE SEQUENCE [LARGE SCALE GENOMIC DNA]</scope>
    <source>
        <strain evidence="2 3">NCTC4824</strain>
    </source>
</reference>
<organism evidence="2 3">
    <name type="scientific">Lederbergia lenta</name>
    <name type="common">Bacillus lentus</name>
    <dbReference type="NCBI Taxonomy" id="1467"/>
    <lineage>
        <taxon>Bacteria</taxon>
        <taxon>Bacillati</taxon>
        <taxon>Bacillota</taxon>
        <taxon>Bacilli</taxon>
        <taxon>Bacillales</taxon>
        <taxon>Bacillaceae</taxon>
        <taxon>Lederbergia</taxon>
    </lineage>
</organism>
<dbReference type="RefSeq" id="WP_066144172.1">
    <property type="nucleotide sequence ID" value="NZ_CBCSGM010000004.1"/>
</dbReference>
<sequence length="220" mass="25493">MIYQTKIFTGLFRPLRSFFQLEKAETIYGLRRRITFLFIVSAIVFMISGWFGLGTHVISPLFSGNTEAQYEGLKSFFIVGRFLLGLFYAGVILYFPALWFWMMTDTYYSKLVVMQVLVLPILLLEQVSFILLAIGLDLPWYSSPLSLGIIAQYIFSHTYFSFLFGCISIFKVWMMVIQFKGLRTLTAKSPVAIISMIISIHLIFWVITAFFAYINFQIFL</sequence>
<dbReference type="AlphaFoldDB" id="A0A2X4WIW1"/>
<name>A0A2X4WIW1_LEDLE</name>
<keyword evidence="3" id="KW-1185">Reference proteome</keyword>
<feature type="transmembrane region" description="Helical" evidence="1">
    <location>
        <begin position="78"/>
        <end position="100"/>
    </location>
</feature>
<protein>
    <recommendedName>
        <fullName evidence="4">Yip1 domain-containing protein</fullName>
    </recommendedName>
</protein>
<gene>
    <name evidence="2" type="ORF">NCTC4824_03841</name>
</gene>
<dbReference type="KEGG" id="blen:NCTC4824_03841"/>
<dbReference type="Proteomes" id="UP000249134">
    <property type="component" value="Chromosome 1"/>
</dbReference>
<accession>A0A2X4WIW1</accession>
<evidence type="ECO:0008006" key="4">
    <source>
        <dbReference type="Google" id="ProtNLM"/>
    </source>
</evidence>
<keyword evidence="1" id="KW-0472">Membrane</keyword>
<keyword evidence="1" id="KW-1133">Transmembrane helix</keyword>
<feature type="transmembrane region" description="Helical" evidence="1">
    <location>
        <begin position="191"/>
        <end position="214"/>
    </location>
</feature>
<proteinExistence type="predicted"/>
<evidence type="ECO:0000313" key="3">
    <source>
        <dbReference type="Proteomes" id="UP000249134"/>
    </source>
</evidence>
<evidence type="ECO:0000256" key="1">
    <source>
        <dbReference type="SAM" id="Phobius"/>
    </source>
</evidence>
<dbReference type="STRING" id="1348624.GCA_001591545_03093"/>
<feature type="transmembrane region" description="Helical" evidence="1">
    <location>
        <begin position="112"/>
        <end position="134"/>
    </location>
</feature>
<feature type="transmembrane region" description="Helical" evidence="1">
    <location>
        <begin position="154"/>
        <end position="179"/>
    </location>
</feature>
<dbReference type="EMBL" id="LS483476">
    <property type="protein sequence ID" value="SQI62963.1"/>
    <property type="molecule type" value="Genomic_DNA"/>
</dbReference>
<keyword evidence="1" id="KW-0812">Transmembrane</keyword>